<keyword evidence="2" id="KW-1185">Reference proteome</keyword>
<accession>A0A250X4P9</accession>
<dbReference type="Gene3D" id="1.10.150.240">
    <property type="entry name" value="Putative phosphatase, domain 2"/>
    <property type="match status" value="1"/>
</dbReference>
<sequence>MDGHRVAFNRSLTKMGYECTQFPPPVYNDLLHSGDGTAEGLVTAYFKCAGWPQMLATSDQPRFVEKICQGKALELTKMLQNDQVPLRPSVEEVISDALKDSFQVALISGTTSDQGDEVAASVLRQLGSDIASKVRVFNASPSPGEREGEEDSEMSEMRDLGALLSAAAAKEKAKSAAEFVSAMQQTGTDGTNIKDSAIVLDQSLTTRSNRRAVTPELIAALAATLGVRISKSILIAANLGVTQAGCSAGLMTVAVPRKLALQGTYPGVVAKVEGYGAGYATWNRLSSMLKSKQSSQ</sequence>
<name>A0A250X4P9_9CHLO</name>
<dbReference type="InterPro" id="IPR023198">
    <property type="entry name" value="PGP-like_dom2"/>
</dbReference>
<reference evidence="1 2" key="1">
    <citation type="submission" date="2017-08" db="EMBL/GenBank/DDBJ databases">
        <title>Acidophilic green algal genome provides insights into adaptation to an acidic environment.</title>
        <authorList>
            <person name="Hirooka S."/>
            <person name="Hirose Y."/>
            <person name="Kanesaki Y."/>
            <person name="Higuchi S."/>
            <person name="Fujiwara T."/>
            <person name="Onuma R."/>
            <person name="Era A."/>
            <person name="Ohbayashi R."/>
            <person name="Uzuka A."/>
            <person name="Nozaki H."/>
            <person name="Yoshikawa H."/>
            <person name="Miyagishima S.Y."/>
        </authorList>
    </citation>
    <scope>NUCLEOTIDE SEQUENCE [LARGE SCALE GENOMIC DNA]</scope>
    <source>
        <strain evidence="1 2">NIES-2499</strain>
    </source>
</reference>
<gene>
    <name evidence="1" type="ORF">CEUSTIGMA_g5495.t1</name>
</gene>
<dbReference type="EMBL" id="BEGY01000029">
    <property type="protein sequence ID" value="GAX78053.1"/>
    <property type="molecule type" value="Genomic_DNA"/>
</dbReference>
<dbReference type="InterPro" id="IPR044999">
    <property type="entry name" value="CbbY-like"/>
</dbReference>
<dbReference type="PANTHER" id="PTHR42896">
    <property type="entry name" value="XYLULOSE-1,5-BISPHOSPHATE (XUBP) PHOSPHATASE"/>
    <property type="match status" value="1"/>
</dbReference>
<dbReference type="PANTHER" id="PTHR42896:SF2">
    <property type="entry name" value="CBBY-LIKE PROTEIN"/>
    <property type="match status" value="1"/>
</dbReference>
<dbReference type="AlphaFoldDB" id="A0A250X4P9"/>
<organism evidence="1 2">
    <name type="scientific">Chlamydomonas eustigma</name>
    <dbReference type="NCBI Taxonomy" id="1157962"/>
    <lineage>
        <taxon>Eukaryota</taxon>
        <taxon>Viridiplantae</taxon>
        <taxon>Chlorophyta</taxon>
        <taxon>core chlorophytes</taxon>
        <taxon>Chlorophyceae</taxon>
        <taxon>CS clade</taxon>
        <taxon>Chlamydomonadales</taxon>
        <taxon>Chlamydomonadaceae</taxon>
        <taxon>Chlamydomonas</taxon>
    </lineage>
</organism>
<evidence type="ECO:0000313" key="2">
    <source>
        <dbReference type="Proteomes" id="UP000232323"/>
    </source>
</evidence>
<dbReference type="Gene3D" id="3.40.50.1000">
    <property type="entry name" value="HAD superfamily/HAD-like"/>
    <property type="match status" value="1"/>
</dbReference>
<dbReference type="GO" id="GO:0016787">
    <property type="term" value="F:hydrolase activity"/>
    <property type="evidence" value="ECO:0007669"/>
    <property type="project" value="InterPro"/>
</dbReference>
<protein>
    <submittedName>
        <fullName evidence="1">Uncharacterized protein</fullName>
    </submittedName>
</protein>
<dbReference type="STRING" id="1157962.A0A250X4P9"/>
<dbReference type="Proteomes" id="UP000232323">
    <property type="component" value="Unassembled WGS sequence"/>
</dbReference>
<dbReference type="OrthoDB" id="545219at2759"/>
<comment type="caution">
    <text evidence="1">The sequence shown here is derived from an EMBL/GenBank/DDBJ whole genome shotgun (WGS) entry which is preliminary data.</text>
</comment>
<evidence type="ECO:0000313" key="1">
    <source>
        <dbReference type="EMBL" id="GAX78053.1"/>
    </source>
</evidence>
<dbReference type="InterPro" id="IPR023214">
    <property type="entry name" value="HAD_sf"/>
</dbReference>
<proteinExistence type="predicted"/>